<accession>A0A450V0I8</accession>
<name>A0A450V0I8_9GAMM</name>
<dbReference type="AlphaFoldDB" id="A0A450V0I8"/>
<reference evidence="2" key="1">
    <citation type="submission" date="2019-02" db="EMBL/GenBank/DDBJ databases">
        <authorList>
            <person name="Gruber-Vodicka R. H."/>
            <person name="Seah K. B. B."/>
        </authorList>
    </citation>
    <scope>NUCLEOTIDE SEQUENCE</scope>
    <source>
        <strain evidence="2">BECK_M6</strain>
        <strain evidence="1">BECK_M7</strain>
    </source>
</reference>
<protein>
    <recommendedName>
        <fullName evidence="3">Sulfur relay protein DsrC</fullName>
    </recommendedName>
</protein>
<proteinExistence type="predicted"/>
<organism evidence="2">
    <name type="scientific">Candidatus Kentrum sp. LFY</name>
    <dbReference type="NCBI Taxonomy" id="2126342"/>
    <lineage>
        <taxon>Bacteria</taxon>
        <taxon>Pseudomonadati</taxon>
        <taxon>Pseudomonadota</taxon>
        <taxon>Gammaproteobacteria</taxon>
        <taxon>Candidatus Kentrum</taxon>
    </lineage>
</organism>
<dbReference type="EMBL" id="CAADFH010000082">
    <property type="protein sequence ID" value="VFJ98344.1"/>
    <property type="molecule type" value="Genomic_DNA"/>
</dbReference>
<dbReference type="EMBL" id="CAADFF010000024">
    <property type="protein sequence ID" value="VFJ91195.1"/>
    <property type="molecule type" value="Genomic_DNA"/>
</dbReference>
<evidence type="ECO:0008006" key="3">
    <source>
        <dbReference type="Google" id="ProtNLM"/>
    </source>
</evidence>
<gene>
    <name evidence="2" type="ORF">BECKLFY1418A_GA0070994_10822</name>
    <name evidence="1" type="ORF">BECKLFY1418B_GA0070995_102423</name>
</gene>
<evidence type="ECO:0000313" key="1">
    <source>
        <dbReference type="EMBL" id="VFJ91195.1"/>
    </source>
</evidence>
<sequence>MLRDLGTGIYNHSDLIMLHVSELLLQHHDLASFRDLVKVIRKKARAERFFRMDVKPPFPDTPENWEDQLESAFSSVLDSND</sequence>
<evidence type="ECO:0000313" key="2">
    <source>
        <dbReference type="EMBL" id="VFJ98344.1"/>
    </source>
</evidence>